<dbReference type="OrthoDB" id="9783283at2"/>
<gene>
    <name evidence="10" type="primary">lpxH</name>
    <name evidence="12" type="ORF">E4680_08610</name>
</gene>
<dbReference type="InterPro" id="IPR029052">
    <property type="entry name" value="Metallo-depent_PP-like"/>
</dbReference>
<evidence type="ECO:0000256" key="5">
    <source>
        <dbReference type="ARBA" id="ARBA00022723"/>
    </source>
</evidence>
<keyword evidence="1 10" id="KW-1003">Cell membrane</keyword>
<feature type="binding site" evidence="10">
    <location>
        <position position="198"/>
    </location>
    <ligand>
        <name>Mn(2+)</name>
        <dbReference type="ChEBI" id="CHEBI:29035"/>
        <label>1</label>
    </ligand>
</feature>
<keyword evidence="2 10" id="KW-0444">Lipid biosynthesis</keyword>
<evidence type="ECO:0000313" key="13">
    <source>
        <dbReference type="Proteomes" id="UP000297890"/>
    </source>
</evidence>
<dbReference type="NCBIfam" id="TIGR01854">
    <property type="entry name" value="lipid_A_lpxH"/>
    <property type="match status" value="1"/>
</dbReference>
<keyword evidence="13" id="KW-1185">Reference proteome</keyword>
<feature type="binding site" evidence="10">
    <location>
        <position position="80"/>
    </location>
    <ligand>
        <name>Mn(2+)</name>
        <dbReference type="ChEBI" id="CHEBI:29035"/>
        <label>2</label>
    </ligand>
</feature>
<dbReference type="InterPro" id="IPR010138">
    <property type="entry name" value="UDP-diacylglucosamine_Hdrlase"/>
</dbReference>
<feature type="binding site" evidence="10">
    <location>
        <position position="9"/>
    </location>
    <ligand>
        <name>Mn(2+)</name>
        <dbReference type="ChEBI" id="CHEBI:29035"/>
        <label>1</label>
    </ligand>
</feature>
<dbReference type="GO" id="GO:0030145">
    <property type="term" value="F:manganese ion binding"/>
    <property type="evidence" value="ECO:0007669"/>
    <property type="project" value="UniProtKB-UniRule"/>
</dbReference>
<keyword evidence="5 10" id="KW-0479">Metal-binding</keyword>
<comment type="similarity">
    <text evidence="10">Belongs to the LpxH family.</text>
</comment>
<feature type="binding site" evidence="10">
    <location>
        <position position="11"/>
    </location>
    <ligand>
        <name>Mn(2+)</name>
        <dbReference type="ChEBI" id="CHEBI:29035"/>
        <label>1</label>
    </ligand>
</feature>
<evidence type="ECO:0000256" key="7">
    <source>
        <dbReference type="ARBA" id="ARBA00023098"/>
    </source>
</evidence>
<dbReference type="EMBL" id="SRIO01000010">
    <property type="protein sequence ID" value="TFZ82296.1"/>
    <property type="molecule type" value="Genomic_DNA"/>
</dbReference>
<dbReference type="Pfam" id="PF00149">
    <property type="entry name" value="Metallophos"/>
    <property type="match status" value="1"/>
</dbReference>
<evidence type="ECO:0000256" key="1">
    <source>
        <dbReference type="ARBA" id="ARBA00022475"/>
    </source>
</evidence>
<feature type="binding site" evidence="10">
    <location>
        <position position="196"/>
    </location>
    <ligand>
        <name>Mn(2+)</name>
        <dbReference type="ChEBI" id="CHEBI:29035"/>
        <label>2</label>
    </ligand>
</feature>
<keyword evidence="3 10" id="KW-0997">Cell inner membrane</keyword>
<name>A0A4Z0FA50_9GAMM</name>
<feature type="domain" description="Calcineurin-like phosphoesterase" evidence="11">
    <location>
        <begin position="5"/>
        <end position="200"/>
    </location>
</feature>
<comment type="catalytic activity">
    <reaction evidence="10">
        <text>UDP-2-N,3-O-bis[(3R)-3-hydroxytetradecanoyl]-alpha-D-glucosamine + H2O = 2-N,3-O-bis[(3R)-3-hydroxytetradecanoyl]-alpha-D-glucosaminyl 1-phosphate + UMP + 2 H(+)</text>
        <dbReference type="Rhea" id="RHEA:25213"/>
        <dbReference type="ChEBI" id="CHEBI:15377"/>
        <dbReference type="ChEBI" id="CHEBI:15378"/>
        <dbReference type="ChEBI" id="CHEBI:57865"/>
        <dbReference type="ChEBI" id="CHEBI:57957"/>
        <dbReference type="ChEBI" id="CHEBI:78847"/>
        <dbReference type="EC" id="3.6.1.54"/>
    </reaction>
</comment>
<evidence type="ECO:0000259" key="11">
    <source>
        <dbReference type="Pfam" id="PF00149"/>
    </source>
</evidence>
<dbReference type="Gene3D" id="3.60.21.10">
    <property type="match status" value="1"/>
</dbReference>
<keyword evidence="4 10" id="KW-0441">Lipid A biosynthesis</keyword>
<evidence type="ECO:0000256" key="4">
    <source>
        <dbReference type="ARBA" id="ARBA00022556"/>
    </source>
</evidence>
<dbReference type="GO" id="GO:0019897">
    <property type="term" value="C:extrinsic component of plasma membrane"/>
    <property type="evidence" value="ECO:0007669"/>
    <property type="project" value="UniProtKB-UniRule"/>
</dbReference>
<comment type="caution">
    <text evidence="10">Lacks conserved residue(s) required for the propagation of feature annotation.</text>
</comment>
<dbReference type="InterPro" id="IPR043461">
    <property type="entry name" value="LpxH-like"/>
</dbReference>
<dbReference type="Proteomes" id="UP000297890">
    <property type="component" value="Unassembled WGS sequence"/>
</dbReference>
<comment type="function">
    <text evidence="10">Hydrolyzes the pyrophosphate bond of UDP-2,3-diacylglucosamine to yield 2,3-diacylglucosamine 1-phosphate (lipid X) and UMP by catalyzing the attack of water at the alpha-P atom. Involved in the biosynthesis of lipid A, a phosphorylated glycolipid that anchors the lipopolysaccharide to the outer membrane of the cell.</text>
</comment>
<dbReference type="UniPathway" id="UPA00359">
    <property type="reaction ID" value="UER00480"/>
</dbReference>
<keyword evidence="8 10" id="KW-0472">Membrane</keyword>
<feature type="binding site" evidence="10">
    <location>
        <position position="115"/>
    </location>
    <ligand>
        <name>Mn(2+)</name>
        <dbReference type="ChEBI" id="CHEBI:29035"/>
        <label>2</label>
    </ligand>
</feature>
<dbReference type="RefSeq" id="WP_135282001.1">
    <property type="nucleotide sequence ID" value="NZ_SRIO01000010.1"/>
</dbReference>
<evidence type="ECO:0000256" key="6">
    <source>
        <dbReference type="ARBA" id="ARBA00022801"/>
    </source>
</evidence>
<comment type="subcellular location">
    <subcellularLocation>
        <location evidence="10">Cell inner membrane</location>
        <topology evidence="10">Peripheral membrane protein</topology>
        <orientation evidence="10">Cytoplasmic side</orientation>
    </subcellularLocation>
</comment>
<dbReference type="InterPro" id="IPR004843">
    <property type="entry name" value="Calcineurin-like_PHP"/>
</dbReference>
<accession>A0A4Z0FA50</accession>
<proteinExistence type="inferred from homology"/>
<protein>
    <recommendedName>
        <fullName evidence="10">UDP-2,3-diacylglucosamine hydrolase</fullName>
        <ecNumber evidence="10">3.6.1.54</ecNumber>
    </recommendedName>
    <alternativeName>
        <fullName evidence="10">UDP-2,3-diacylglucosamine diphosphatase</fullName>
    </alternativeName>
</protein>
<dbReference type="CDD" id="cd07398">
    <property type="entry name" value="MPP_YbbF-LpxH"/>
    <property type="match status" value="1"/>
</dbReference>
<evidence type="ECO:0000256" key="9">
    <source>
        <dbReference type="ARBA" id="ARBA00023211"/>
    </source>
</evidence>
<dbReference type="EC" id="3.6.1.54" evidence="10"/>
<comment type="cofactor">
    <cofactor evidence="10">
        <name>Mn(2+)</name>
        <dbReference type="ChEBI" id="CHEBI:29035"/>
    </cofactor>
    <text evidence="10">Binds 2 Mn(2+) ions per subunit in a binuclear metal center.</text>
</comment>
<feature type="binding site" evidence="10">
    <location>
        <position position="123"/>
    </location>
    <ligand>
        <name>substrate</name>
    </ligand>
</feature>
<evidence type="ECO:0000256" key="10">
    <source>
        <dbReference type="HAMAP-Rule" id="MF_00575"/>
    </source>
</evidence>
<feature type="binding site" evidence="10">
    <location>
        <position position="42"/>
    </location>
    <ligand>
        <name>Mn(2+)</name>
        <dbReference type="ChEBI" id="CHEBI:29035"/>
        <label>1</label>
    </ligand>
</feature>
<keyword evidence="7 10" id="KW-0443">Lipid metabolism</keyword>
<dbReference type="SUPFAM" id="SSF56300">
    <property type="entry name" value="Metallo-dependent phosphatases"/>
    <property type="match status" value="1"/>
</dbReference>
<comment type="pathway">
    <text evidence="10">Glycolipid biosynthesis; lipid IV(A) biosynthesis; lipid IV(A) from (3R)-3-hydroxytetradecanoyl-[acyl-carrier-protein] and UDP-N-acetyl-alpha-D-glucosamine: step 4/6.</text>
</comment>
<evidence type="ECO:0000256" key="8">
    <source>
        <dbReference type="ARBA" id="ARBA00023136"/>
    </source>
</evidence>
<dbReference type="PANTHER" id="PTHR34990:SF1">
    <property type="entry name" value="UDP-2,3-DIACYLGLUCOSAMINE HYDROLASE"/>
    <property type="match status" value="1"/>
</dbReference>
<evidence type="ECO:0000256" key="3">
    <source>
        <dbReference type="ARBA" id="ARBA00022519"/>
    </source>
</evidence>
<keyword evidence="9 10" id="KW-0464">Manganese</keyword>
<keyword evidence="6 10" id="KW-0378">Hydrolase</keyword>
<dbReference type="GO" id="GO:0005737">
    <property type="term" value="C:cytoplasm"/>
    <property type="evidence" value="ECO:0007669"/>
    <property type="project" value="InterPro"/>
</dbReference>
<feature type="binding site" evidence="10">
    <location>
        <position position="42"/>
    </location>
    <ligand>
        <name>Mn(2+)</name>
        <dbReference type="ChEBI" id="CHEBI:29035"/>
        <label>2</label>
    </ligand>
</feature>
<organism evidence="12 13">
    <name type="scientific">Candidatus Macondimonas diazotrophica</name>
    <dbReference type="NCBI Taxonomy" id="2305248"/>
    <lineage>
        <taxon>Bacteria</taxon>
        <taxon>Pseudomonadati</taxon>
        <taxon>Pseudomonadota</taxon>
        <taxon>Gammaproteobacteria</taxon>
        <taxon>Chromatiales</taxon>
        <taxon>Ectothiorhodospiraceae</taxon>
        <taxon>Candidatus Macondimonas</taxon>
    </lineage>
</organism>
<reference evidence="12 13" key="1">
    <citation type="journal article" date="2019" name="ISME J.">
        <title>Candidatus Macondimonas diazotrophica, a novel gammaproteobacterial genus dominating crude-oil-contaminated coastal sediments.</title>
        <authorList>
            <person name="Karthikeyan S."/>
            <person name="Konstantinidis K."/>
        </authorList>
    </citation>
    <scope>NUCLEOTIDE SEQUENCE [LARGE SCALE GENOMIC DNA]</scope>
    <source>
        <strain evidence="12 13">KTK01</strain>
    </source>
</reference>
<feature type="binding site" evidence="10">
    <location>
        <position position="196"/>
    </location>
    <ligand>
        <name>substrate</name>
    </ligand>
</feature>
<dbReference type="AlphaFoldDB" id="A0A4Z0FA50"/>
<dbReference type="GO" id="GO:0009245">
    <property type="term" value="P:lipid A biosynthetic process"/>
    <property type="evidence" value="ECO:0007669"/>
    <property type="project" value="UniProtKB-UniRule"/>
</dbReference>
<feature type="binding site" evidence="10">
    <location>
        <position position="168"/>
    </location>
    <ligand>
        <name>substrate</name>
    </ligand>
</feature>
<evidence type="ECO:0000256" key="2">
    <source>
        <dbReference type="ARBA" id="ARBA00022516"/>
    </source>
</evidence>
<evidence type="ECO:0000313" key="12">
    <source>
        <dbReference type="EMBL" id="TFZ82296.1"/>
    </source>
</evidence>
<comment type="caution">
    <text evidence="12">The sequence shown here is derived from an EMBL/GenBank/DDBJ whole genome shotgun (WGS) entry which is preliminary data.</text>
</comment>
<feature type="binding site" evidence="10">
    <location>
        <begin position="80"/>
        <end position="81"/>
    </location>
    <ligand>
        <name>substrate</name>
    </ligand>
</feature>
<dbReference type="PANTHER" id="PTHR34990">
    <property type="entry name" value="UDP-2,3-DIACYLGLUCOSAMINE HYDROLASE-RELATED"/>
    <property type="match status" value="1"/>
</dbReference>
<sequence>MPATLLFSDVHLSPARPAIQDILIGLLHGEARRAAAVYILGDLFEYWVGDDMVPPEFAPVLDAIRALSGSGVPVFFQRGNRDFLIGAALARRCGLQLLPDPTVVELHGRRVVLTHGDLLCTADVGYQRFRRVVHNRPLQRLFLALPRAARRRIAASLRARTQQAVRGKPAAVMDVDPAAARALLEQHGAQWIIHGHTHRPAIHDLDDTNTGRLRIDLGDWYRDGRGLWVDAEGARPVRFPAVTRN</sequence>
<dbReference type="HAMAP" id="MF_00575">
    <property type="entry name" value="LpxH"/>
    <property type="match status" value="1"/>
</dbReference>
<dbReference type="NCBIfam" id="NF003743">
    <property type="entry name" value="PRK05340.1"/>
    <property type="match status" value="1"/>
</dbReference>
<dbReference type="GO" id="GO:0008758">
    <property type="term" value="F:UDP-2,3-diacylglucosamine hydrolase activity"/>
    <property type="evidence" value="ECO:0007669"/>
    <property type="project" value="UniProtKB-UniRule"/>
</dbReference>